<gene>
    <name evidence="3" type="ORF">SAMN05192529_1031</name>
</gene>
<feature type="transmembrane region" description="Helical" evidence="1">
    <location>
        <begin position="29"/>
        <end position="46"/>
    </location>
</feature>
<keyword evidence="3" id="KW-0012">Acyltransferase</keyword>
<keyword evidence="4" id="KW-1185">Reference proteome</keyword>
<keyword evidence="1" id="KW-1133">Transmembrane helix</keyword>
<dbReference type="PANTHER" id="PTHR23028:SF134">
    <property type="entry name" value="PUTATIVE (AFU_ORTHOLOGUE AFUA_4G08520)-RELATED"/>
    <property type="match status" value="1"/>
</dbReference>
<dbReference type="AlphaFoldDB" id="A0A1H3WIA5"/>
<feature type="transmembrane region" description="Helical" evidence="1">
    <location>
        <begin position="116"/>
        <end position="134"/>
    </location>
</feature>
<keyword evidence="3" id="KW-0808">Transferase</keyword>
<name>A0A1H3WIA5_9BACT</name>
<accession>A0A1H3WIA5</accession>
<feature type="transmembrane region" description="Helical" evidence="1">
    <location>
        <begin position="53"/>
        <end position="70"/>
    </location>
</feature>
<dbReference type="InterPro" id="IPR050879">
    <property type="entry name" value="Acyltransferase_3"/>
</dbReference>
<protein>
    <submittedName>
        <fullName evidence="3">Acyltransferase family protein</fullName>
    </submittedName>
</protein>
<dbReference type="InterPro" id="IPR002656">
    <property type="entry name" value="Acyl_transf_3_dom"/>
</dbReference>
<evidence type="ECO:0000256" key="1">
    <source>
        <dbReference type="SAM" id="Phobius"/>
    </source>
</evidence>
<proteinExistence type="predicted"/>
<feature type="transmembrane region" description="Helical" evidence="1">
    <location>
        <begin position="212"/>
        <end position="234"/>
    </location>
</feature>
<feature type="transmembrane region" description="Helical" evidence="1">
    <location>
        <begin position="178"/>
        <end position="200"/>
    </location>
</feature>
<keyword evidence="1" id="KW-0812">Transmembrane</keyword>
<evidence type="ECO:0000313" key="4">
    <source>
        <dbReference type="Proteomes" id="UP000199041"/>
    </source>
</evidence>
<dbReference type="Proteomes" id="UP000199041">
    <property type="component" value="Unassembled WGS sequence"/>
</dbReference>
<feature type="transmembrane region" description="Helical" evidence="1">
    <location>
        <begin position="90"/>
        <end position="109"/>
    </location>
</feature>
<dbReference type="PANTHER" id="PTHR23028">
    <property type="entry name" value="ACETYLTRANSFERASE"/>
    <property type="match status" value="1"/>
</dbReference>
<sequence>MLIGFTLIPVPPNMDIRGWQEMHPLNGPGWSLFFEYIANILYAIGLRKLSKKALGVLVFLSAALLVHYLVTGKSGDVIGGWTVNEEQLRIGFTRLLYPFFAGLLLSRIAKPTKIKHAFLISSLLVIIALAMPRFGGDLHRWQNGLYESMVIILVFPLIVYIGASGYTTTKSENKICKFLGDISYPLYITHYPFIYIYTGWASDHHFSNMPLAIGYGALTVVGSILVAYLCLKYYDEPVRAYLKRKW</sequence>
<reference evidence="3 4" key="1">
    <citation type="submission" date="2016-10" db="EMBL/GenBank/DDBJ databases">
        <authorList>
            <person name="de Groot N.N."/>
        </authorList>
    </citation>
    <scope>NUCLEOTIDE SEQUENCE [LARGE SCALE GENOMIC DNA]</scope>
    <source>
        <strain evidence="3 4">Vu-144</strain>
    </source>
</reference>
<evidence type="ECO:0000313" key="3">
    <source>
        <dbReference type="EMBL" id="SDZ86072.1"/>
    </source>
</evidence>
<dbReference type="Pfam" id="PF01757">
    <property type="entry name" value="Acyl_transf_3"/>
    <property type="match status" value="1"/>
</dbReference>
<keyword evidence="1" id="KW-0472">Membrane</keyword>
<organism evidence="3 4">
    <name type="scientific">Arachidicoccus rhizosphaerae</name>
    <dbReference type="NCBI Taxonomy" id="551991"/>
    <lineage>
        <taxon>Bacteria</taxon>
        <taxon>Pseudomonadati</taxon>
        <taxon>Bacteroidota</taxon>
        <taxon>Chitinophagia</taxon>
        <taxon>Chitinophagales</taxon>
        <taxon>Chitinophagaceae</taxon>
        <taxon>Arachidicoccus</taxon>
    </lineage>
</organism>
<feature type="transmembrane region" description="Helical" evidence="1">
    <location>
        <begin position="146"/>
        <end position="166"/>
    </location>
</feature>
<dbReference type="STRING" id="551991.SAMN05192529_1031"/>
<feature type="domain" description="Acyltransferase 3" evidence="2">
    <location>
        <begin position="17"/>
        <end position="227"/>
    </location>
</feature>
<dbReference type="GO" id="GO:0016747">
    <property type="term" value="F:acyltransferase activity, transferring groups other than amino-acyl groups"/>
    <property type="evidence" value="ECO:0007669"/>
    <property type="project" value="InterPro"/>
</dbReference>
<dbReference type="EMBL" id="FNQY01000003">
    <property type="protein sequence ID" value="SDZ86072.1"/>
    <property type="molecule type" value="Genomic_DNA"/>
</dbReference>
<dbReference type="RefSeq" id="WP_091393663.1">
    <property type="nucleotide sequence ID" value="NZ_FNQY01000003.1"/>
</dbReference>
<evidence type="ECO:0000259" key="2">
    <source>
        <dbReference type="Pfam" id="PF01757"/>
    </source>
</evidence>